<dbReference type="GeneID" id="9624442"/>
<keyword evidence="2" id="KW-0812">Transmembrane</keyword>
<evidence type="ECO:0000256" key="2">
    <source>
        <dbReference type="SAM" id="Phobius"/>
    </source>
</evidence>
<dbReference type="OrthoDB" id="550136at2759"/>
<accession>D8U6Y9</accession>
<feature type="compositionally biased region" description="Basic and acidic residues" evidence="1">
    <location>
        <begin position="265"/>
        <end position="274"/>
    </location>
</feature>
<name>D8U6Y9_VOLCA</name>
<protein>
    <submittedName>
        <fullName evidence="3">Uncharacterized protein</fullName>
    </submittedName>
</protein>
<keyword evidence="2" id="KW-0472">Membrane</keyword>
<evidence type="ECO:0000313" key="4">
    <source>
        <dbReference type="Proteomes" id="UP000001058"/>
    </source>
</evidence>
<reference evidence="3 4" key="1">
    <citation type="journal article" date="2010" name="Science">
        <title>Genomic analysis of organismal complexity in the multicellular green alga Volvox carteri.</title>
        <authorList>
            <person name="Prochnik S.E."/>
            <person name="Umen J."/>
            <person name="Nedelcu A.M."/>
            <person name="Hallmann A."/>
            <person name="Miller S.M."/>
            <person name="Nishii I."/>
            <person name="Ferris P."/>
            <person name="Kuo A."/>
            <person name="Mitros T."/>
            <person name="Fritz-Laylin L.K."/>
            <person name="Hellsten U."/>
            <person name="Chapman J."/>
            <person name="Simakov O."/>
            <person name="Rensing S.A."/>
            <person name="Terry A."/>
            <person name="Pangilinan J."/>
            <person name="Kapitonov V."/>
            <person name="Jurka J."/>
            <person name="Salamov A."/>
            <person name="Shapiro H."/>
            <person name="Schmutz J."/>
            <person name="Grimwood J."/>
            <person name="Lindquist E."/>
            <person name="Lucas S."/>
            <person name="Grigoriev I.V."/>
            <person name="Schmitt R."/>
            <person name="Kirk D."/>
            <person name="Rokhsar D.S."/>
        </authorList>
    </citation>
    <scope>NUCLEOTIDE SEQUENCE [LARGE SCALE GENOMIC DNA]</scope>
    <source>
        <strain evidence="4">f. Nagariensis / Eve</strain>
    </source>
</reference>
<dbReference type="KEGG" id="vcn:VOLCADRAFT_106370"/>
<gene>
    <name evidence="3" type="ORF">VOLCADRAFT_106370</name>
</gene>
<keyword evidence="4" id="KW-1185">Reference proteome</keyword>
<proteinExistence type="predicted"/>
<dbReference type="RefSeq" id="XP_002954445.1">
    <property type="nucleotide sequence ID" value="XM_002954399.1"/>
</dbReference>
<dbReference type="Proteomes" id="UP000001058">
    <property type="component" value="Unassembled WGS sequence"/>
</dbReference>
<feature type="region of interest" description="Disordered" evidence="1">
    <location>
        <begin position="257"/>
        <end position="279"/>
    </location>
</feature>
<feature type="transmembrane region" description="Helical" evidence="2">
    <location>
        <begin position="113"/>
        <end position="133"/>
    </location>
</feature>
<feature type="transmembrane region" description="Helical" evidence="2">
    <location>
        <begin position="213"/>
        <end position="234"/>
    </location>
</feature>
<dbReference type="EMBL" id="GL378363">
    <property type="protein sequence ID" value="EFJ44595.1"/>
    <property type="molecule type" value="Genomic_DNA"/>
</dbReference>
<evidence type="ECO:0000313" key="3">
    <source>
        <dbReference type="EMBL" id="EFJ44595.1"/>
    </source>
</evidence>
<evidence type="ECO:0000256" key="1">
    <source>
        <dbReference type="SAM" id="MobiDB-lite"/>
    </source>
</evidence>
<dbReference type="InParanoid" id="D8U6Y9"/>
<dbReference type="AlphaFoldDB" id="D8U6Y9"/>
<feature type="transmembrane region" description="Helical" evidence="2">
    <location>
        <begin position="145"/>
        <end position="166"/>
    </location>
</feature>
<sequence>MGRAKRSQEGPRTTYLVQTLALCFVYHADTFTHIARLLNHAVCVAQPSEPFHARLGPGLRNQFPDYPCPSAAVSTAAASGPPNRQQLRYLLARPFASHAAYLLPPLLSVSEAWCLVSLFLTWSYTVVLLLPPLRRRLRAAPRLQLGWLLANVVNDTIVPPLCWGLMTVWRAGGLAGGSTAPSPSPSPPSSVFHYTPVVCEALGYAAFLGLPPWFVHVLAVITSASLWMITTLLVRHGLVEQVPYSLSGLWQRQQASTAAAAESRSQQEDSKRPGELTAQSWGGGFGPLGDGCFFGQLPHPAAASPLTLEELRAMVTAARTAPYCPDPWFDLTRAHVQLPGVAAEALTSEWRNAVLRRLAADLPDGYTVIGLTAYESSQMAEAGVNFIPGHHRPSTRGAMPSTIGRTFDPNGYRSLDLPGAMVAPYR</sequence>
<keyword evidence="2" id="KW-1133">Transmembrane helix</keyword>
<organism evidence="4">
    <name type="scientific">Volvox carteri f. nagariensis</name>
    <dbReference type="NCBI Taxonomy" id="3068"/>
    <lineage>
        <taxon>Eukaryota</taxon>
        <taxon>Viridiplantae</taxon>
        <taxon>Chlorophyta</taxon>
        <taxon>core chlorophytes</taxon>
        <taxon>Chlorophyceae</taxon>
        <taxon>CS clade</taxon>
        <taxon>Chlamydomonadales</taxon>
        <taxon>Volvocaceae</taxon>
        <taxon>Volvox</taxon>
    </lineage>
</organism>